<dbReference type="InterPro" id="IPR050490">
    <property type="entry name" value="Bact_solute-bd_prot1"/>
</dbReference>
<gene>
    <name evidence="1" type="ORF">A2538_02330</name>
</gene>
<dbReference type="AlphaFoldDB" id="A0A1F6PC15"/>
<dbReference type="Pfam" id="PF01547">
    <property type="entry name" value="SBP_bac_1"/>
    <property type="match status" value="1"/>
</dbReference>
<accession>A0A1F6PC15</accession>
<dbReference type="InterPro" id="IPR006059">
    <property type="entry name" value="SBP"/>
</dbReference>
<name>A0A1F6PC15_9BACT</name>
<comment type="caution">
    <text evidence="1">The sequence shown here is derived from an EMBL/GenBank/DDBJ whole genome shotgun (WGS) entry which is preliminary data.</text>
</comment>
<dbReference type="PANTHER" id="PTHR43649">
    <property type="entry name" value="ARABINOSE-BINDING PROTEIN-RELATED"/>
    <property type="match status" value="1"/>
</dbReference>
<dbReference type="PROSITE" id="PS51257">
    <property type="entry name" value="PROKAR_LIPOPROTEIN"/>
    <property type="match status" value="1"/>
</dbReference>
<protein>
    <recommendedName>
        <fullName evidence="3">ABC transporter substrate-binding protein</fullName>
    </recommendedName>
</protein>
<dbReference type="Proteomes" id="UP000178254">
    <property type="component" value="Unassembled WGS sequence"/>
</dbReference>
<evidence type="ECO:0000313" key="2">
    <source>
        <dbReference type="Proteomes" id="UP000178254"/>
    </source>
</evidence>
<evidence type="ECO:0000313" key="1">
    <source>
        <dbReference type="EMBL" id="OGH93701.1"/>
    </source>
</evidence>
<reference evidence="1 2" key="1">
    <citation type="journal article" date="2016" name="Nat. Commun.">
        <title>Thousands of microbial genomes shed light on interconnected biogeochemical processes in an aquifer system.</title>
        <authorList>
            <person name="Anantharaman K."/>
            <person name="Brown C.T."/>
            <person name="Hug L.A."/>
            <person name="Sharon I."/>
            <person name="Castelle C.J."/>
            <person name="Probst A.J."/>
            <person name="Thomas B.C."/>
            <person name="Singh A."/>
            <person name="Wilkins M.J."/>
            <person name="Karaoz U."/>
            <person name="Brodie E.L."/>
            <person name="Williams K.H."/>
            <person name="Hubbard S.S."/>
            <person name="Banfield J.F."/>
        </authorList>
    </citation>
    <scope>NUCLEOTIDE SEQUENCE [LARGE SCALE GENOMIC DNA]</scope>
</reference>
<proteinExistence type="predicted"/>
<dbReference type="PANTHER" id="PTHR43649:SF12">
    <property type="entry name" value="DIACETYLCHITOBIOSE BINDING PROTEIN DASA"/>
    <property type="match status" value="1"/>
</dbReference>
<sequence length="464" mass="51084">MSKLHKTISPLLLISGIFALLITAGFGCKGMTTAEKQLTQPIKLEYWTIFDDVDALRANINNYKISRPYLTVNVRQLSADEFYPRLIEALAEDKGPDIISIRNRWLKEYESKLAPMPATAGDTLVTVTKTQLGTNTTVTPVSRSLPTIGQLDSEYVKAVKQDVVLNNKIYGLPLSLDTLAVYYNKDLLDRAGIAQPPKNWVEFQADVKKITKYDSRTGQVTQAGAALGSGKNVAGVDDILQVIFAQSKVPFVNANGQAVFAGGNGKDQSAATNLVNFYTDFANPSRDTYTWNNQMGASLDEFVSGKVGFLIGYSYHHSLIKARAPQLNFGVLPLFQLDPDNPVNAANYWVSAVTAKSKNQNAAWSLIDYLTHSKATKDYLDATGRPSALRVYLSAQKENSALLPFVSQVLVAQSWYHGRNYDVALKAVSDMVDSWIILPQKAVGVNDYRQNLLNQTAAKINQTL</sequence>
<dbReference type="Gene3D" id="3.40.190.10">
    <property type="entry name" value="Periplasmic binding protein-like II"/>
    <property type="match status" value="1"/>
</dbReference>
<dbReference type="EMBL" id="MFRE01000022">
    <property type="protein sequence ID" value="OGH93701.1"/>
    <property type="molecule type" value="Genomic_DNA"/>
</dbReference>
<organism evidence="1 2">
    <name type="scientific">Candidatus Magasanikbacteria bacterium RIFOXYD2_FULL_41_14</name>
    <dbReference type="NCBI Taxonomy" id="1798709"/>
    <lineage>
        <taxon>Bacteria</taxon>
        <taxon>Candidatus Magasanikiibacteriota</taxon>
    </lineage>
</organism>
<dbReference type="SUPFAM" id="SSF53850">
    <property type="entry name" value="Periplasmic binding protein-like II"/>
    <property type="match status" value="1"/>
</dbReference>
<evidence type="ECO:0008006" key="3">
    <source>
        <dbReference type="Google" id="ProtNLM"/>
    </source>
</evidence>
<dbReference type="STRING" id="1798709.A2538_02330"/>